<dbReference type="InterPro" id="IPR015664">
    <property type="entry name" value="P53_induced"/>
</dbReference>
<proteinExistence type="inferred from homology"/>
<comment type="caution">
    <text evidence="9">The sequence shown here is derived from an EMBL/GenBank/DDBJ whole genome shotgun (WGS) entry which is preliminary data.</text>
</comment>
<dbReference type="Proteomes" id="UP000318571">
    <property type="component" value="Chromosome 6"/>
</dbReference>
<evidence type="ECO:0000256" key="7">
    <source>
        <dbReference type="ARBA" id="ARBA00023136"/>
    </source>
</evidence>
<reference evidence="9 10" key="1">
    <citation type="journal article" date="2018" name="Nat. Ecol. Evol.">
        <title>Genomic signatures of mitonuclear coevolution across populations of Tigriopus californicus.</title>
        <authorList>
            <person name="Barreto F.S."/>
            <person name="Watson E.T."/>
            <person name="Lima T.G."/>
            <person name="Willett C.S."/>
            <person name="Edmands S."/>
            <person name="Li W."/>
            <person name="Burton R.S."/>
        </authorList>
    </citation>
    <scope>NUCLEOTIDE SEQUENCE [LARGE SCALE GENOMIC DNA]</scope>
    <source>
        <strain evidence="9 10">San Diego</strain>
    </source>
</reference>
<dbReference type="OMA" id="FVETATM"/>
<dbReference type="GO" id="GO:0098609">
    <property type="term" value="P:cell-cell adhesion"/>
    <property type="evidence" value="ECO:0007669"/>
    <property type="project" value="TreeGrafter"/>
</dbReference>
<evidence type="ECO:0000256" key="8">
    <source>
        <dbReference type="SAM" id="Phobius"/>
    </source>
</evidence>
<feature type="transmembrane region" description="Helical" evidence="8">
    <location>
        <begin position="158"/>
        <end position="179"/>
    </location>
</feature>
<evidence type="ECO:0000256" key="3">
    <source>
        <dbReference type="ARBA" id="ARBA00008691"/>
    </source>
</evidence>
<dbReference type="GO" id="GO:0005911">
    <property type="term" value="C:cell-cell junction"/>
    <property type="evidence" value="ECO:0007669"/>
    <property type="project" value="TreeGrafter"/>
</dbReference>
<gene>
    <name evidence="9" type="ORF">TCAL_06589</name>
</gene>
<dbReference type="STRING" id="6832.A0A553PPN8"/>
<keyword evidence="5" id="KW-0965">Cell junction</keyword>
<dbReference type="InterPro" id="IPR004031">
    <property type="entry name" value="PMP22/EMP/MP20/Claudin"/>
</dbReference>
<evidence type="ECO:0000256" key="4">
    <source>
        <dbReference type="ARBA" id="ARBA00022692"/>
    </source>
</evidence>
<dbReference type="GO" id="GO:0016020">
    <property type="term" value="C:membrane"/>
    <property type="evidence" value="ECO:0007669"/>
    <property type="project" value="UniProtKB-SubCell"/>
</dbReference>
<sequence>MAITIETITVTRPMKVIAFTCCFITTFFMVACCATTDWVMAEGWREGLWEQCVDDGAPTPLPFGQKPVPGCHRAHDAGYIKVTAGLIIVVCFTDFFGTLLTGLGLRSTDPNKKYKYYRVAIYSLVIACIFLLVALIYYPVSFSKELKGGKRRVWTFGFGYGASWAAFILMFMSLVLLICDRESEEIFYKEKEVDDEEEEEEA</sequence>
<dbReference type="Gene3D" id="1.20.140.150">
    <property type="match status" value="1"/>
</dbReference>
<evidence type="ECO:0000256" key="1">
    <source>
        <dbReference type="ARBA" id="ARBA00004141"/>
    </source>
</evidence>
<protein>
    <recommendedName>
        <fullName evidence="11">MARVEL domain-containing protein</fullName>
    </recommendedName>
</protein>
<dbReference type="EMBL" id="VCGU01000002">
    <property type="protein sequence ID" value="TRY79648.1"/>
    <property type="molecule type" value="Genomic_DNA"/>
</dbReference>
<evidence type="ECO:0000313" key="10">
    <source>
        <dbReference type="Proteomes" id="UP000318571"/>
    </source>
</evidence>
<feature type="transmembrane region" description="Helical" evidence="8">
    <location>
        <begin position="16"/>
        <end position="40"/>
    </location>
</feature>
<evidence type="ECO:0000256" key="5">
    <source>
        <dbReference type="ARBA" id="ARBA00022949"/>
    </source>
</evidence>
<dbReference type="PANTHER" id="PTHR14399:SF5">
    <property type="entry name" value="CELL JUNCTION PROTEIN VAB-9"/>
    <property type="match status" value="1"/>
</dbReference>
<dbReference type="AlphaFoldDB" id="A0A553PPN8"/>
<comment type="subcellular location">
    <subcellularLocation>
        <location evidence="2">Cell junction</location>
    </subcellularLocation>
    <subcellularLocation>
        <location evidence="1">Membrane</location>
        <topology evidence="1">Multi-pass membrane protein</topology>
    </subcellularLocation>
</comment>
<accession>A0A553PPN8</accession>
<comment type="similarity">
    <text evidence="3">Belongs to the TMEM47 family.</text>
</comment>
<keyword evidence="7 8" id="KW-0472">Membrane</keyword>
<feature type="transmembrane region" description="Helical" evidence="8">
    <location>
        <begin position="117"/>
        <end position="138"/>
    </location>
</feature>
<keyword evidence="6 8" id="KW-1133">Transmembrane helix</keyword>
<evidence type="ECO:0000256" key="2">
    <source>
        <dbReference type="ARBA" id="ARBA00004282"/>
    </source>
</evidence>
<dbReference type="PANTHER" id="PTHR14399">
    <property type="entry name" value="P53-INDUCED PROTEIN RELATED"/>
    <property type="match status" value="1"/>
</dbReference>
<evidence type="ECO:0008006" key="11">
    <source>
        <dbReference type="Google" id="ProtNLM"/>
    </source>
</evidence>
<dbReference type="Pfam" id="PF00822">
    <property type="entry name" value="PMP22_Claudin"/>
    <property type="match status" value="1"/>
</dbReference>
<evidence type="ECO:0000313" key="9">
    <source>
        <dbReference type="EMBL" id="TRY79648.1"/>
    </source>
</evidence>
<keyword evidence="10" id="KW-1185">Reference proteome</keyword>
<evidence type="ECO:0000256" key="6">
    <source>
        <dbReference type="ARBA" id="ARBA00022989"/>
    </source>
</evidence>
<organism evidence="9 10">
    <name type="scientific">Tigriopus californicus</name>
    <name type="common">Marine copepod</name>
    <dbReference type="NCBI Taxonomy" id="6832"/>
    <lineage>
        <taxon>Eukaryota</taxon>
        <taxon>Metazoa</taxon>
        <taxon>Ecdysozoa</taxon>
        <taxon>Arthropoda</taxon>
        <taxon>Crustacea</taxon>
        <taxon>Multicrustacea</taxon>
        <taxon>Hexanauplia</taxon>
        <taxon>Copepoda</taxon>
        <taxon>Harpacticoida</taxon>
        <taxon>Harpacticidae</taxon>
        <taxon>Tigriopus</taxon>
    </lineage>
</organism>
<name>A0A553PPN8_TIGCA</name>
<dbReference type="FunFam" id="1.20.140.150:FF:000028">
    <property type="entry name" value="Uncharacterized protein, isoform A"/>
    <property type="match status" value="1"/>
</dbReference>
<feature type="transmembrane region" description="Helical" evidence="8">
    <location>
        <begin position="82"/>
        <end position="105"/>
    </location>
</feature>
<keyword evidence="4 8" id="KW-0812">Transmembrane</keyword>